<dbReference type="OrthoDB" id="43567at2157"/>
<dbReference type="EMBL" id="QGMZ01000010">
    <property type="protein sequence ID" value="PWR75386.1"/>
    <property type="molecule type" value="Genomic_DNA"/>
</dbReference>
<evidence type="ECO:0000313" key="5">
    <source>
        <dbReference type="Proteomes" id="UP000245934"/>
    </source>
</evidence>
<dbReference type="PANTHER" id="PTHR43485">
    <property type="entry name" value="HYDROGENASE-4 COMPONENT G"/>
    <property type="match status" value="1"/>
</dbReference>
<gene>
    <name evidence="4" type="ORF">DLD82_04415</name>
</gene>
<dbReference type="AlphaFoldDB" id="A0A2V2NCP8"/>
<dbReference type="PANTHER" id="PTHR43485:SF1">
    <property type="entry name" value="FORMATE HYDROGENLYASE SUBUNIT 5-RELATED"/>
    <property type="match status" value="1"/>
</dbReference>
<keyword evidence="2" id="KW-0479">Metal-binding</keyword>
<dbReference type="Gene3D" id="1.10.645.10">
    <property type="entry name" value="Cytochrome-c3 Hydrogenase, chain B"/>
    <property type="match status" value="1"/>
</dbReference>
<feature type="binding site" evidence="2">
    <location>
        <position position="49"/>
    </location>
    <ligand>
        <name>Mg(2+)</name>
        <dbReference type="ChEBI" id="CHEBI:18420"/>
    </ligand>
</feature>
<evidence type="ECO:0000313" key="4">
    <source>
        <dbReference type="EMBL" id="PWR75386.1"/>
    </source>
</evidence>
<dbReference type="GO" id="GO:0016151">
    <property type="term" value="F:nickel cation binding"/>
    <property type="evidence" value="ECO:0007669"/>
    <property type="project" value="InterPro"/>
</dbReference>
<feature type="binding site" evidence="2">
    <location>
        <position position="71"/>
    </location>
    <ligand>
        <name>Ni(2+)</name>
        <dbReference type="ChEBI" id="CHEBI:49786"/>
    </ligand>
</feature>
<keyword evidence="1" id="KW-0560">Oxidoreductase</keyword>
<protein>
    <submittedName>
        <fullName evidence="4">NADH dehydrogenase subunit</fullName>
    </submittedName>
</protein>
<dbReference type="InterPro" id="IPR001135">
    <property type="entry name" value="NADH_Q_OxRdtase_suD"/>
</dbReference>
<feature type="binding site" evidence="2">
    <location>
        <position position="375"/>
    </location>
    <ligand>
        <name>Fe cation</name>
        <dbReference type="ChEBI" id="CHEBI:24875"/>
    </ligand>
</feature>
<comment type="cofactor">
    <cofactor evidence="2">
        <name>Ni(2+)</name>
        <dbReference type="ChEBI" id="CHEBI:49786"/>
    </cofactor>
</comment>
<keyword evidence="5" id="KW-1185">Reference proteome</keyword>
<comment type="caution">
    <text evidence="4">The sequence shown here is derived from an EMBL/GenBank/DDBJ whole genome shotgun (WGS) entry which is preliminary data.</text>
</comment>
<dbReference type="GO" id="GO:0016651">
    <property type="term" value="F:oxidoreductase activity, acting on NAD(P)H"/>
    <property type="evidence" value="ECO:0007669"/>
    <property type="project" value="InterPro"/>
</dbReference>
<dbReference type="RefSeq" id="WP_109939905.1">
    <property type="nucleotide sequence ID" value="NZ_CP176366.1"/>
</dbReference>
<comment type="cofactor">
    <cofactor evidence="2">
        <name>Fe cation</name>
        <dbReference type="ChEBI" id="CHEBI:24875"/>
    </cofactor>
</comment>
<feature type="binding site" evidence="2">
    <location>
        <position position="68"/>
    </location>
    <ligand>
        <name>Ni(2+)</name>
        <dbReference type="ChEBI" id="CHEBI:49786"/>
    </ligand>
</feature>
<dbReference type="Pfam" id="PF00346">
    <property type="entry name" value="Complex1_49kDa"/>
    <property type="match status" value="1"/>
</dbReference>
<keyword evidence="2" id="KW-0460">Magnesium</keyword>
<sequence length="409" mass="46392">MSQKKAPYELPIGPIHPALKEPINFTFKMNGEVVEEVDFAPGRAHRGIEWMGMRRNPVQILHLCDRICGICGVAHALVFAQAVEQIAGVEVPDRAYYVRTIIAEFERIQSHLLWAGVAAHELGFDTLFYLAWQIREESVDVIEYITGNRVNYAIMMIGGTRRDITPDMFPRIEQALQYYEGLFEKMVNLFLNDKTIAMRCRNTGILTKRRALELATVGPTARASGLAMDVRTDSPYAAYGDLDFDIILPEVYSNETVGDVYDRIVVRIFEVKQSIDIIRQCLRQMPDGPVLAEEKYPKLLMNLKKASGEAFARVEAPRGEDMHFVRMNGKQEAPEMWKVKASTYSNQMAWIEILQGEQIADIPVIIASIDPCMSCTDRVAVVNQKGEADVLTKEYLHRLSVEKTRRMQG</sequence>
<dbReference type="InterPro" id="IPR001501">
    <property type="entry name" value="Ni-dep_hyd_lsu"/>
</dbReference>
<name>A0A2V2NCP8_9EURY</name>
<dbReference type="GO" id="GO:0048038">
    <property type="term" value="F:quinone binding"/>
    <property type="evidence" value="ECO:0007669"/>
    <property type="project" value="InterPro"/>
</dbReference>
<dbReference type="Pfam" id="PF00374">
    <property type="entry name" value="NiFeSe_Hases"/>
    <property type="match status" value="1"/>
</dbReference>
<reference evidence="4 5" key="1">
    <citation type="submission" date="2018-05" db="EMBL/GenBank/DDBJ databases">
        <title>Draft genome of Methanospirillum stamsii Pt1.</title>
        <authorList>
            <person name="Dueholm M.S."/>
            <person name="Nielsen P.H."/>
            <person name="Bakmann L.F."/>
            <person name="Otzen D.E."/>
        </authorList>
    </citation>
    <scope>NUCLEOTIDE SEQUENCE [LARGE SCALE GENOMIC DNA]</scope>
    <source>
        <strain evidence="4 5">Pt1</strain>
    </source>
</reference>
<dbReference type="InterPro" id="IPR052197">
    <property type="entry name" value="ComplexI_49kDa-like"/>
</dbReference>
<proteinExistence type="predicted"/>
<feature type="domain" description="NADH-quinone oxidoreductase subunit D" evidence="3">
    <location>
        <begin position="122"/>
        <end position="378"/>
    </location>
</feature>
<feature type="binding site" evidence="2">
    <location>
        <position position="372"/>
    </location>
    <ligand>
        <name>Ni(2+)</name>
        <dbReference type="ChEBI" id="CHEBI:49786"/>
    </ligand>
</feature>
<evidence type="ECO:0000259" key="3">
    <source>
        <dbReference type="Pfam" id="PF00346"/>
    </source>
</evidence>
<keyword evidence="2" id="KW-0408">Iron</keyword>
<dbReference type="GeneID" id="97609695"/>
<evidence type="ECO:0000256" key="1">
    <source>
        <dbReference type="ARBA" id="ARBA00023002"/>
    </source>
</evidence>
<feature type="binding site" evidence="2">
    <location>
        <position position="71"/>
    </location>
    <ligand>
        <name>Fe cation</name>
        <dbReference type="ChEBI" id="CHEBI:24875"/>
    </ligand>
</feature>
<dbReference type="Proteomes" id="UP000245934">
    <property type="component" value="Unassembled WGS sequence"/>
</dbReference>
<dbReference type="SUPFAM" id="SSF56762">
    <property type="entry name" value="HydB/Nqo4-like"/>
    <property type="match status" value="1"/>
</dbReference>
<keyword evidence="2" id="KW-0533">Nickel</keyword>
<accession>A0A2V2NCP8</accession>
<dbReference type="GO" id="GO:0051287">
    <property type="term" value="F:NAD binding"/>
    <property type="evidence" value="ECO:0007669"/>
    <property type="project" value="InterPro"/>
</dbReference>
<feature type="binding site" evidence="2">
    <location>
        <position position="339"/>
    </location>
    <ligand>
        <name>Mg(2+)</name>
        <dbReference type="ChEBI" id="CHEBI:18420"/>
    </ligand>
</feature>
<organism evidence="4 5">
    <name type="scientific">Methanospirillum stamsii</name>
    <dbReference type="NCBI Taxonomy" id="1277351"/>
    <lineage>
        <taxon>Archaea</taxon>
        <taxon>Methanobacteriati</taxon>
        <taxon>Methanobacteriota</taxon>
        <taxon>Stenosarchaea group</taxon>
        <taxon>Methanomicrobia</taxon>
        <taxon>Methanomicrobiales</taxon>
        <taxon>Methanospirillaceae</taxon>
        <taxon>Methanospirillum</taxon>
    </lineage>
</organism>
<dbReference type="InterPro" id="IPR029014">
    <property type="entry name" value="NiFe-Hase_large"/>
</dbReference>
<evidence type="ECO:0000256" key="2">
    <source>
        <dbReference type="PIRSR" id="PIRSR601501-1"/>
    </source>
</evidence>